<keyword evidence="4" id="KW-1185">Reference proteome</keyword>
<comment type="caution">
    <text evidence="3">The sequence shown here is derived from an EMBL/GenBank/DDBJ whole genome shotgun (WGS) entry which is preliminary data.</text>
</comment>
<dbReference type="Proteomes" id="UP000320762">
    <property type="component" value="Unassembled WGS sequence"/>
</dbReference>
<feature type="region of interest" description="Disordered" evidence="1">
    <location>
        <begin position="391"/>
        <end position="412"/>
    </location>
</feature>
<dbReference type="EMBL" id="VDMD01000025">
    <property type="protein sequence ID" value="TRM59877.1"/>
    <property type="molecule type" value="Genomic_DNA"/>
</dbReference>
<reference evidence="3 4" key="1">
    <citation type="journal article" date="2019" name="New Phytol.">
        <title>Comparative genomics reveals unique wood-decay strategies and fruiting body development in the Schizophyllaceae.</title>
        <authorList>
            <person name="Almasi E."/>
            <person name="Sahu N."/>
            <person name="Krizsan K."/>
            <person name="Balint B."/>
            <person name="Kovacs G.M."/>
            <person name="Kiss B."/>
            <person name="Cseklye J."/>
            <person name="Drula E."/>
            <person name="Henrissat B."/>
            <person name="Nagy I."/>
            <person name="Chovatia M."/>
            <person name="Adam C."/>
            <person name="LaButti K."/>
            <person name="Lipzen A."/>
            <person name="Riley R."/>
            <person name="Grigoriev I.V."/>
            <person name="Nagy L.G."/>
        </authorList>
    </citation>
    <scope>NUCLEOTIDE SEQUENCE [LARGE SCALE GENOMIC DNA]</scope>
    <source>
        <strain evidence="3 4">NL-1724</strain>
    </source>
</reference>
<dbReference type="PANTHER" id="PTHR35585:SF1">
    <property type="entry name" value="HHE DOMAIN PROTEIN (AFU_ORTHOLOGUE AFUA_4G00730)"/>
    <property type="match status" value="1"/>
</dbReference>
<dbReference type="PANTHER" id="PTHR35585">
    <property type="entry name" value="HHE DOMAIN PROTEIN (AFU_ORTHOLOGUE AFUA_4G00730)"/>
    <property type="match status" value="1"/>
</dbReference>
<gene>
    <name evidence="3" type="ORF">BD626DRAFT_550038</name>
</gene>
<dbReference type="STRING" id="97359.A0A550C4Z6"/>
<dbReference type="AlphaFoldDB" id="A0A550C4Z6"/>
<feature type="compositionally biased region" description="Basic and acidic residues" evidence="1">
    <location>
        <begin position="393"/>
        <end position="407"/>
    </location>
</feature>
<evidence type="ECO:0000259" key="2">
    <source>
        <dbReference type="Pfam" id="PF01814"/>
    </source>
</evidence>
<sequence>MYACHDAYKKSQGDHDAQQRWSRQLIWEIARHSVGEEIVVYPLFEKYMGQRGQQMADENRKEHAEVKEMLYKLDKMTASSTEFDTLLEQVMSDLHKHNDGEEQDELPKLESVLTEGDSRSAATSFGRTKMLVPTRPHPSAPDKPPFETVVGLLSAPLDKIMDMFSQFPSEEELAKAKIRIPLHRTSRLSRRLLVPTAPFIFNELASLLTQWPSTWHPNGHTIVPGELAAFTTLYHARKDDVDPTPSPEWLALDAEMSYAVMASKIPGPTYLRTYRTTQPARVLYFNGMSAAWGAGWLDTQHAVITGQGAANATQPSWWDDYGRAKGLCGYVVPRGVDGIVRMNGGLSLNITPPDTQPGQLPHFPPFPPPGKEILAMQEPFLEDASSLALDARPPGDRPHRPPGREPHGGWWQPAPLARSGNYEWLRASSQRPFTPQPHITLFPASLVTFYHPRLTSLATSRINRTMTTHRAWEAASDADVRSLLDELDDVLSREPEDMRGVGVDWQRAGCGVGGAVGNATALAVRVRGLSYSPLSTYMEPGAMPGASGRELFDAAACGRLVRASMKLTSQERLLQDSMDGVSVCTMPVWPIAWGRWGQREGPDEYKLREELRPKCMSLDDMGWM</sequence>
<dbReference type="InterPro" id="IPR012312">
    <property type="entry name" value="Hemerythrin-like"/>
</dbReference>
<evidence type="ECO:0000313" key="4">
    <source>
        <dbReference type="Proteomes" id="UP000320762"/>
    </source>
</evidence>
<organism evidence="3 4">
    <name type="scientific">Schizophyllum amplum</name>
    <dbReference type="NCBI Taxonomy" id="97359"/>
    <lineage>
        <taxon>Eukaryota</taxon>
        <taxon>Fungi</taxon>
        <taxon>Dikarya</taxon>
        <taxon>Basidiomycota</taxon>
        <taxon>Agaricomycotina</taxon>
        <taxon>Agaricomycetes</taxon>
        <taxon>Agaricomycetidae</taxon>
        <taxon>Agaricales</taxon>
        <taxon>Schizophyllaceae</taxon>
        <taxon>Schizophyllum</taxon>
    </lineage>
</organism>
<proteinExistence type="predicted"/>
<protein>
    <recommendedName>
        <fullName evidence="2">Hemerythrin-like domain-containing protein</fullName>
    </recommendedName>
</protein>
<dbReference type="Pfam" id="PF01814">
    <property type="entry name" value="Hemerythrin"/>
    <property type="match status" value="1"/>
</dbReference>
<feature type="domain" description="Hemerythrin-like" evidence="2">
    <location>
        <begin position="12"/>
        <end position="109"/>
    </location>
</feature>
<dbReference type="Gene3D" id="1.20.120.520">
    <property type="entry name" value="nmb1532 protein domain like"/>
    <property type="match status" value="1"/>
</dbReference>
<accession>A0A550C4Z6</accession>
<name>A0A550C4Z6_9AGAR</name>
<evidence type="ECO:0000313" key="3">
    <source>
        <dbReference type="EMBL" id="TRM59877.1"/>
    </source>
</evidence>
<dbReference type="OrthoDB" id="10261782at2759"/>
<evidence type="ECO:0000256" key="1">
    <source>
        <dbReference type="SAM" id="MobiDB-lite"/>
    </source>
</evidence>